<evidence type="ECO:0000313" key="1">
    <source>
        <dbReference type="EMBL" id="CAK1543981.1"/>
    </source>
</evidence>
<reference evidence="1 2" key="1">
    <citation type="submission" date="2023-11" db="EMBL/GenBank/DDBJ databases">
        <authorList>
            <person name="Okamura Y."/>
        </authorList>
    </citation>
    <scope>NUCLEOTIDE SEQUENCE [LARGE SCALE GENOMIC DNA]</scope>
</reference>
<gene>
    <name evidence="1" type="ORF">LNINA_LOCUS3764</name>
</gene>
<sequence length="75" mass="8545">MMKIPYRCEKLKAQERPVHHKSLSAFPPVLMARQLKVCSLTPKARIVPTVKLNIRASEHNVVYLSSSAVCRRLAF</sequence>
<keyword evidence="2" id="KW-1185">Reference proteome</keyword>
<proteinExistence type="predicted"/>
<evidence type="ECO:0000313" key="2">
    <source>
        <dbReference type="Proteomes" id="UP001497472"/>
    </source>
</evidence>
<name>A0AAV1J6C8_9NEOP</name>
<dbReference type="EMBL" id="CAVLEF010000005">
    <property type="protein sequence ID" value="CAK1543981.1"/>
    <property type="molecule type" value="Genomic_DNA"/>
</dbReference>
<dbReference type="Proteomes" id="UP001497472">
    <property type="component" value="Unassembled WGS sequence"/>
</dbReference>
<organism evidence="1 2">
    <name type="scientific">Leptosia nina</name>
    <dbReference type="NCBI Taxonomy" id="320188"/>
    <lineage>
        <taxon>Eukaryota</taxon>
        <taxon>Metazoa</taxon>
        <taxon>Ecdysozoa</taxon>
        <taxon>Arthropoda</taxon>
        <taxon>Hexapoda</taxon>
        <taxon>Insecta</taxon>
        <taxon>Pterygota</taxon>
        <taxon>Neoptera</taxon>
        <taxon>Endopterygota</taxon>
        <taxon>Lepidoptera</taxon>
        <taxon>Glossata</taxon>
        <taxon>Ditrysia</taxon>
        <taxon>Papilionoidea</taxon>
        <taxon>Pieridae</taxon>
        <taxon>Pierinae</taxon>
        <taxon>Leptosia</taxon>
    </lineage>
</organism>
<protein>
    <submittedName>
        <fullName evidence="1">Uncharacterized protein</fullName>
    </submittedName>
</protein>
<comment type="caution">
    <text evidence="1">The sequence shown here is derived from an EMBL/GenBank/DDBJ whole genome shotgun (WGS) entry which is preliminary data.</text>
</comment>
<accession>A0AAV1J6C8</accession>
<dbReference type="AlphaFoldDB" id="A0AAV1J6C8"/>